<keyword evidence="3" id="KW-1185">Reference proteome</keyword>
<feature type="compositionally biased region" description="Polar residues" evidence="1">
    <location>
        <begin position="374"/>
        <end position="384"/>
    </location>
</feature>
<evidence type="ECO:0000313" key="2">
    <source>
        <dbReference type="EMBL" id="KAL0957418.1"/>
    </source>
</evidence>
<dbReference type="Proteomes" id="UP001556367">
    <property type="component" value="Unassembled WGS sequence"/>
</dbReference>
<feature type="compositionally biased region" description="Polar residues" evidence="1">
    <location>
        <begin position="98"/>
        <end position="109"/>
    </location>
</feature>
<comment type="caution">
    <text evidence="2">The sequence shown here is derived from an EMBL/GenBank/DDBJ whole genome shotgun (WGS) entry which is preliminary data.</text>
</comment>
<organism evidence="2 3">
    <name type="scientific">Hohenbuehelia grisea</name>
    <dbReference type="NCBI Taxonomy" id="104357"/>
    <lineage>
        <taxon>Eukaryota</taxon>
        <taxon>Fungi</taxon>
        <taxon>Dikarya</taxon>
        <taxon>Basidiomycota</taxon>
        <taxon>Agaricomycotina</taxon>
        <taxon>Agaricomycetes</taxon>
        <taxon>Agaricomycetidae</taxon>
        <taxon>Agaricales</taxon>
        <taxon>Pleurotineae</taxon>
        <taxon>Pleurotaceae</taxon>
        <taxon>Hohenbuehelia</taxon>
    </lineage>
</organism>
<name>A0ABR3JPX2_9AGAR</name>
<feature type="compositionally biased region" description="Acidic residues" evidence="1">
    <location>
        <begin position="74"/>
        <end position="84"/>
    </location>
</feature>
<proteinExistence type="predicted"/>
<protein>
    <submittedName>
        <fullName evidence="2">Uncharacterized protein</fullName>
    </submittedName>
</protein>
<feature type="compositionally biased region" description="Polar residues" evidence="1">
    <location>
        <begin position="402"/>
        <end position="417"/>
    </location>
</feature>
<evidence type="ECO:0000256" key="1">
    <source>
        <dbReference type="SAM" id="MobiDB-lite"/>
    </source>
</evidence>
<feature type="compositionally biased region" description="Basic and acidic residues" evidence="1">
    <location>
        <begin position="121"/>
        <end position="134"/>
    </location>
</feature>
<feature type="compositionally biased region" description="Basic and acidic residues" evidence="1">
    <location>
        <begin position="184"/>
        <end position="214"/>
    </location>
</feature>
<feature type="region of interest" description="Disordered" evidence="1">
    <location>
        <begin position="171"/>
        <end position="214"/>
    </location>
</feature>
<dbReference type="EMBL" id="JASNQZ010000005">
    <property type="protein sequence ID" value="KAL0957418.1"/>
    <property type="molecule type" value="Genomic_DNA"/>
</dbReference>
<evidence type="ECO:0000313" key="3">
    <source>
        <dbReference type="Proteomes" id="UP001556367"/>
    </source>
</evidence>
<sequence length="517" mass="54713">MHRCAREAHDEHAPIAGSLKLGISRKAAHALSDQLDWFYAAQMEEADMGTEGGYEIAAGAHRRLRDWFYGADDTDDGASSDDELAAGFPGDGRDDDSLSQGGSVLNSGNEAGPVSASARDAAARSIEDRLEVTSRGEPGVAETKPRADVQDNAAEAALAAGTQLASVKDTGGMVSSAGTSADFPQDRLNKESRSQDDGMGQDDGRVPPGEQKHADAGERLHPWFESMEGAIWAHNSAPHDDLDGRTPYEALTDAQWNAQAVEKLFWAEEIAAWAQRDVEGVGDQPEDTFVHVSDDVGWEGGAVAALAAASAKCPGEPLASARGLEGENGRDTEPQADALTCIVPHTAACPHPALKTPSMHPTRPPSSEEDRFSITVSTTATNELAENGLPDDGELDPHKSAHSVQLPVTGTPASPQHSPVLEGEKPPDWALQAVAARTGTGAAQQVEGEGGTDLEHPFFDDVGWSAQIRAERRPWMVTGDRGDSTATVARLASIRTILAMSAVLDLEILLFYKNNSV</sequence>
<accession>A0ABR3JPX2</accession>
<feature type="region of interest" description="Disordered" evidence="1">
    <location>
        <begin position="352"/>
        <end position="424"/>
    </location>
</feature>
<feature type="region of interest" description="Disordered" evidence="1">
    <location>
        <begin position="74"/>
        <end position="149"/>
    </location>
</feature>
<reference evidence="3" key="1">
    <citation type="submission" date="2024-06" db="EMBL/GenBank/DDBJ databases">
        <title>Multi-omics analyses provide insights into the biosynthesis of the anticancer antibiotic pleurotin in Hohenbuehelia grisea.</title>
        <authorList>
            <person name="Weaver J.A."/>
            <person name="Alberti F."/>
        </authorList>
    </citation>
    <scope>NUCLEOTIDE SEQUENCE [LARGE SCALE GENOMIC DNA]</scope>
    <source>
        <strain evidence="3">T-177</strain>
    </source>
</reference>
<gene>
    <name evidence="2" type="ORF">HGRIS_001217</name>
</gene>